<dbReference type="EC" id="1.3.1.94" evidence="5"/>
<dbReference type="PROSITE" id="PS50244">
    <property type="entry name" value="S5A_REDUCTASE"/>
    <property type="match status" value="1"/>
</dbReference>
<evidence type="ECO:0000256" key="5">
    <source>
        <dbReference type="RuleBase" id="RU367081"/>
    </source>
</evidence>
<dbReference type="VEuPathDB" id="FungiDB:M_BR32_EuGene_00095361"/>
<feature type="transmembrane region" description="Helical" evidence="5">
    <location>
        <begin position="238"/>
        <end position="261"/>
    </location>
</feature>
<dbReference type="InterPro" id="IPR001104">
    <property type="entry name" value="3-oxo-5_a-steroid_4-DH_C"/>
</dbReference>
<reference evidence="7 8" key="1">
    <citation type="journal article" date="2019" name="Mol. Biol. Evol.">
        <title>Blast fungal genomes show frequent chromosomal changes, gene gains and losses, and effector gene turnover.</title>
        <authorList>
            <person name="Gomez Luciano L.B."/>
            <person name="Jason Tsai I."/>
            <person name="Chuma I."/>
            <person name="Tosa Y."/>
            <person name="Chen Y.H."/>
            <person name="Li J.Y."/>
            <person name="Li M.Y."/>
            <person name="Jade Lu M.Y."/>
            <person name="Nakayashiki H."/>
            <person name="Li W.H."/>
        </authorList>
    </citation>
    <scope>NUCLEOTIDE SEQUENCE [LARGE SCALE GENOMIC DNA]</scope>
    <source>
        <strain evidence="7">MZ5-1-6</strain>
    </source>
</reference>
<feature type="transmembrane region" description="Helical" evidence="5">
    <location>
        <begin position="267"/>
        <end position="287"/>
    </location>
</feature>
<dbReference type="UniPathway" id="UPA00378"/>
<dbReference type="AlphaFoldDB" id="A0A4P7NNG1"/>
<dbReference type="GO" id="GO:0003865">
    <property type="term" value="F:3-oxo-5-alpha-steroid 4-dehydrogenase activity"/>
    <property type="evidence" value="ECO:0007669"/>
    <property type="project" value="TreeGrafter"/>
</dbReference>
<dbReference type="GO" id="GO:0005789">
    <property type="term" value="C:endoplasmic reticulum membrane"/>
    <property type="evidence" value="ECO:0007669"/>
    <property type="project" value="UniProtKB-SubCell"/>
</dbReference>
<dbReference type="PANTHER" id="PTHR14624">
    <property type="entry name" value="DFG10 PROTEIN"/>
    <property type="match status" value="1"/>
</dbReference>
<feature type="transmembrane region" description="Helical" evidence="5">
    <location>
        <begin position="161"/>
        <end position="181"/>
    </location>
</feature>
<evidence type="ECO:0000256" key="4">
    <source>
        <dbReference type="ARBA" id="ARBA00023136"/>
    </source>
</evidence>
<keyword evidence="4 5" id="KW-0472">Membrane</keyword>
<feature type="transmembrane region" description="Helical" evidence="5">
    <location>
        <begin position="20"/>
        <end position="37"/>
    </location>
</feature>
<evidence type="ECO:0000256" key="2">
    <source>
        <dbReference type="ARBA" id="ARBA00022692"/>
    </source>
</evidence>
<name>A0A4P7NNG1_PYROR</name>
<protein>
    <recommendedName>
        <fullName evidence="5">Polyprenal reductase</fullName>
        <ecNumber evidence="5">1.3.1.94</ecNumber>
    </recommendedName>
</protein>
<proteinExistence type="inferred from homology"/>
<keyword evidence="5" id="KW-0521">NADP</keyword>
<dbReference type="OMA" id="RFYETNF"/>
<dbReference type="GO" id="GO:0102389">
    <property type="term" value="F:polyprenol reductase activity"/>
    <property type="evidence" value="ECO:0007669"/>
    <property type="project" value="UniProtKB-UniRule"/>
</dbReference>
<evidence type="ECO:0000259" key="6">
    <source>
        <dbReference type="Pfam" id="PF02544"/>
    </source>
</evidence>
<comment type="subcellular location">
    <subcellularLocation>
        <location evidence="1">Endomembrane system</location>
        <topology evidence="1">Multi-pass membrane protein</topology>
    </subcellularLocation>
    <subcellularLocation>
        <location evidence="5">Endoplasmic reticulum membrane</location>
    </subcellularLocation>
</comment>
<dbReference type="PANTHER" id="PTHR14624:SF0">
    <property type="entry name" value="POLYPRENOL REDUCTASE"/>
    <property type="match status" value="1"/>
</dbReference>
<comment type="function">
    <text evidence="5">Plays a key role in early steps of protein N-linked glycosylation by being involved in the conversion of polyprenol into dolichol. Acts as a polyprenal reductase that mediates the reduction of polyprenal into dolichal in a NADP-dependent mechanism. Dolichols are required for the synthesis of dolichol-linked monosaccharides and the oligosaccharide precursor used for N-glycosylation.</text>
</comment>
<feature type="transmembrane region" description="Helical" evidence="5">
    <location>
        <begin position="201"/>
        <end position="217"/>
    </location>
</feature>
<keyword evidence="5" id="KW-0256">Endoplasmic reticulum</keyword>
<dbReference type="EMBL" id="CP034209">
    <property type="protein sequence ID" value="QBZ63834.1"/>
    <property type="molecule type" value="Genomic_DNA"/>
</dbReference>
<dbReference type="GO" id="GO:0016095">
    <property type="term" value="P:polyprenol catabolic process"/>
    <property type="evidence" value="ECO:0007669"/>
    <property type="project" value="UniProtKB-UniRule"/>
</dbReference>
<organism evidence="7 8">
    <name type="scientific">Pyricularia oryzae</name>
    <name type="common">Rice blast fungus</name>
    <name type="synonym">Magnaporthe oryzae</name>
    <dbReference type="NCBI Taxonomy" id="318829"/>
    <lineage>
        <taxon>Eukaryota</taxon>
        <taxon>Fungi</taxon>
        <taxon>Dikarya</taxon>
        <taxon>Ascomycota</taxon>
        <taxon>Pezizomycotina</taxon>
        <taxon>Sordariomycetes</taxon>
        <taxon>Sordariomycetidae</taxon>
        <taxon>Magnaporthales</taxon>
        <taxon>Pyriculariaceae</taxon>
        <taxon>Pyricularia</taxon>
    </lineage>
</organism>
<dbReference type="InterPro" id="IPR039698">
    <property type="entry name" value="Dfg10/SRD5A3"/>
</dbReference>
<evidence type="ECO:0000256" key="3">
    <source>
        <dbReference type="ARBA" id="ARBA00022989"/>
    </source>
</evidence>
<dbReference type="GO" id="GO:0006488">
    <property type="term" value="P:dolichol-linked oligosaccharide biosynthetic process"/>
    <property type="evidence" value="ECO:0007669"/>
    <property type="project" value="UniProtKB-UniRule"/>
</dbReference>
<accession>A0A4P7NNG1</accession>
<gene>
    <name evidence="7" type="ORF">PoMZ_05525</name>
</gene>
<evidence type="ECO:0000256" key="1">
    <source>
        <dbReference type="ARBA" id="ARBA00004127"/>
    </source>
</evidence>
<keyword evidence="2 5" id="KW-0812">Transmembrane</keyword>
<evidence type="ECO:0000313" key="7">
    <source>
        <dbReference type="EMBL" id="QBZ63834.1"/>
    </source>
</evidence>
<keyword evidence="3 5" id="KW-1133">Transmembrane helix</keyword>
<sequence length="314" mass="34525">MGVYDAGLAVLQLLSPAQWVQTFFILAAAAVLALTVLPSRTRRLLLDYGARGGSRQSAAAAGSDWLENITATVTSWGQIPHSWFAAFYAISLASSAFWAYQFAFQGEILRVIVSTQDASRSEAMGQSLVAVKVAWALMALQGARRLFEQLFVLRSSTSKMWIIHWALGLSFYISMSVAVWIEGSGSILDQWSKPNDAHSPGLKVFTGSVMFIIVSVTQFKCHSHLASLKKYSLPTRGLFQYTVCAHYTCECLIYISLAIVAAPEGQMFNKTILSAIVFVAVNLGLTAHGTRKWYEAKFGAEKIAARWTMIPLVY</sequence>
<dbReference type="SMR" id="A0A4P7NNG1"/>
<dbReference type="Pfam" id="PF02544">
    <property type="entry name" value="Steroid_dh"/>
    <property type="match status" value="1"/>
</dbReference>
<comment type="similarity">
    <text evidence="5">Belongs to the steroid 5-alpha reductase family. Polyprenal reductase subfamily.</text>
</comment>
<keyword evidence="5" id="KW-0560">Oxidoreductase</keyword>
<comment type="catalytic activity">
    <reaction evidence="5">
        <text>a di-trans,poly-cis-dolichal + NADP(+) = a di-trans,poly-cis-polyprenal + NADPH + H(+)</text>
        <dbReference type="Rhea" id="RHEA:80727"/>
        <dbReference type="Rhea" id="RHEA-COMP:19536"/>
        <dbReference type="Rhea" id="RHEA-COMP:19537"/>
        <dbReference type="ChEBI" id="CHEBI:15378"/>
        <dbReference type="ChEBI" id="CHEBI:57783"/>
        <dbReference type="ChEBI" id="CHEBI:58349"/>
        <dbReference type="ChEBI" id="CHEBI:231623"/>
        <dbReference type="ChEBI" id="CHEBI:231637"/>
        <dbReference type="EC" id="1.3.1.94"/>
    </reaction>
    <physiologicalReaction direction="right-to-left" evidence="5">
        <dbReference type="Rhea" id="RHEA:80729"/>
    </physiologicalReaction>
</comment>
<comment type="pathway">
    <text evidence="5">Protein modification; protein glycosylation.</text>
</comment>
<dbReference type="Proteomes" id="UP000294847">
    <property type="component" value="Chromosome 6"/>
</dbReference>
<feature type="domain" description="3-oxo-5-alpha-steroid 4-dehydrogenase C-terminal" evidence="6">
    <location>
        <begin position="195"/>
        <end position="314"/>
    </location>
</feature>
<dbReference type="GO" id="GO:0160198">
    <property type="term" value="F:polyprenal reductase activity"/>
    <property type="evidence" value="ECO:0007669"/>
    <property type="project" value="UniProtKB-EC"/>
</dbReference>
<evidence type="ECO:0000313" key="8">
    <source>
        <dbReference type="Proteomes" id="UP000294847"/>
    </source>
</evidence>